<name>A0A8X6R918_TRICX</name>
<dbReference type="Proteomes" id="UP000887159">
    <property type="component" value="Unassembled WGS sequence"/>
</dbReference>
<protein>
    <submittedName>
        <fullName evidence="1">Uncharacterized protein</fullName>
    </submittedName>
</protein>
<sequence>MIWCGSSGCNLDQSLNNHGLHVFYRRKIPRRSRPGIQFYLVIEEEPLDNANMAVAKSEGQEGQLVPAPRRCSAGCFKYHQCVLEKCERDIQYHPIP</sequence>
<gene>
    <name evidence="1" type="ORF">TNCV_1705601</name>
</gene>
<dbReference type="AlphaFoldDB" id="A0A8X6R918"/>
<comment type="caution">
    <text evidence="1">The sequence shown here is derived from an EMBL/GenBank/DDBJ whole genome shotgun (WGS) entry which is preliminary data.</text>
</comment>
<proteinExistence type="predicted"/>
<reference evidence="1" key="1">
    <citation type="submission" date="2020-08" db="EMBL/GenBank/DDBJ databases">
        <title>Multicomponent nature underlies the extraordinary mechanical properties of spider dragline silk.</title>
        <authorList>
            <person name="Kono N."/>
            <person name="Nakamura H."/>
            <person name="Mori M."/>
            <person name="Yoshida Y."/>
            <person name="Ohtoshi R."/>
            <person name="Malay A.D."/>
            <person name="Moran D.A.P."/>
            <person name="Tomita M."/>
            <person name="Numata K."/>
            <person name="Arakawa K."/>
        </authorList>
    </citation>
    <scope>NUCLEOTIDE SEQUENCE</scope>
</reference>
<dbReference type="EMBL" id="BMAU01021051">
    <property type="protein sequence ID" value="GFX88339.1"/>
    <property type="molecule type" value="Genomic_DNA"/>
</dbReference>
<evidence type="ECO:0000313" key="2">
    <source>
        <dbReference type="Proteomes" id="UP000887159"/>
    </source>
</evidence>
<organism evidence="1 2">
    <name type="scientific">Trichonephila clavipes</name>
    <name type="common">Golden silk orbweaver</name>
    <name type="synonym">Nephila clavipes</name>
    <dbReference type="NCBI Taxonomy" id="2585209"/>
    <lineage>
        <taxon>Eukaryota</taxon>
        <taxon>Metazoa</taxon>
        <taxon>Ecdysozoa</taxon>
        <taxon>Arthropoda</taxon>
        <taxon>Chelicerata</taxon>
        <taxon>Arachnida</taxon>
        <taxon>Araneae</taxon>
        <taxon>Araneomorphae</taxon>
        <taxon>Entelegynae</taxon>
        <taxon>Araneoidea</taxon>
        <taxon>Nephilidae</taxon>
        <taxon>Trichonephila</taxon>
    </lineage>
</organism>
<evidence type="ECO:0000313" key="1">
    <source>
        <dbReference type="EMBL" id="GFX88339.1"/>
    </source>
</evidence>
<keyword evidence="2" id="KW-1185">Reference proteome</keyword>
<accession>A0A8X6R918</accession>